<dbReference type="OrthoDB" id="9806285at2"/>
<name>A0A1M6PVC6_PARC5</name>
<keyword evidence="6" id="KW-0547">Nucleotide-binding</keyword>
<dbReference type="Proteomes" id="UP000184465">
    <property type="component" value="Unassembled WGS sequence"/>
</dbReference>
<evidence type="ECO:0000256" key="9">
    <source>
        <dbReference type="ARBA" id="ARBA00023136"/>
    </source>
</evidence>
<dbReference type="EMBL" id="FRAG01000027">
    <property type="protein sequence ID" value="SHK11891.1"/>
    <property type="molecule type" value="Genomic_DNA"/>
</dbReference>
<proteinExistence type="inferred from homology"/>
<evidence type="ECO:0000256" key="1">
    <source>
        <dbReference type="ARBA" id="ARBA00004202"/>
    </source>
</evidence>
<dbReference type="GO" id="GO:0005886">
    <property type="term" value="C:plasma membrane"/>
    <property type="evidence" value="ECO:0007669"/>
    <property type="project" value="UniProtKB-SubCell"/>
</dbReference>
<evidence type="ECO:0000256" key="6">
    <source>
        <dbReference type="ARBA" id="ARBA00022741"/>
    </source>
</evidence>
<evidence type="ECO:0000259" key="10">
    <source>
        <dbReference type="PROSITE" id="PS50893"/>
    </source>
</evidence>
<keyword evidence="3" id="KW-0813">Transport</keyword>
<dbReference type="PROSITE" id="PS50893">
    <property type="entry name" value="ABC_TRANSPORTER_2"/>
    <property type="match status" value="1"/>
</dbReference>
<evidence type="ECO:0000256" key="8">
    <source>
        <dbReference type="ARBA" id="ARBA00022967"/>
    </source>
</evidence>
<sequence>MEKKEEMLSVKDLRTYFYTHDGLVPAVDGISFNIKKGETLCVVGESGCGKSVTAMSILKLVPTPPGKYVSGEILFKGEDLLKKSHEEMRMIRGNDIAMIFQEPMTSLNPVFTVGNQICETVMLHQQLNKKEAMEVAVEMLRKVGIPLPEKRVREYPHQLSGGMRQRVMIAMALSCNPILLIADEPTTALDVTIQAQILDLMRKMKEETGSSIMFITHDLGVVAEMADRVVVMYAGKIVEQGSAEEIFNDPRHPYTNGLLKSIPRLQGKRKEDLHVIEGMVPSMYNLPKGCKFNPRCEHATDICKSKEPPLIAIDSNNEERKCACWLLEKRRLYK</sequence>
<keyword evidence="12" id="KW-1185">Reference proteome</keyword>
<evidence type="ECO:0000313" key="11">
    <source>
        <dbReference type="EMBL" id="SHK11891.1"/>
    </source>
</evidence>
<evidence type="ECO:0000256" key="7">
    <source>
        <dbReference type="ARBA" id="ARBA00022840"/>
    </source>
</evidence>
<dbReference type="PANTHER" id="PTHR43297:SF14">
    <property type="entry name" value="ATPASE AAA-TYPE CORE DOMAIN-CONTAINING PROTEIN"/>
    <property type="match status" value="1"/>
</dbReference>
<dbReference type="PROSITE" id="PS00211">
    <property type="entry name" value="ABC_TRANSPORTER_1"/>
    <property type="match status" value="1"/>
</dbReference>
<dbReference type="Pfam" id="PF08352">
    <property type="entry name" value="oligo_HPY"/>
    <property type="match status" value="1"/>
</dbReference>
<dbReference type="InterPro" id="IPR013563">
    <property type="entry name" value="Oligopep_ABC_C"/>
</dbReference>
<organism evidence="11 12">
    <name type="scientific">Paramaledivibacter caminithermalis (strain DSM 15212 / CIP 107654 / DViRD3)</name>
    <name type="common">Clostridium caminithermale</name>
    <dbReference type="NCBI Taxonomy" id="1121301"/>
    <lineage>
        <taxon>Bacteria</taxon>
        <taxon>Bacillati</taxon>
        <taxon>Bacillota</taxon>
        <taxon>Clostridia</taxon>
        <taxon>Peptostreptococcales</taxon>
        <taxon>Caminicellaceae</taxon>
        <taxon>Paramaledivibacter</taxon>
    </lineage>
</organism>
<dbReference type="InterPro" id="IPR003593">
    <property type="entry name" value="AAA+_ATPase"/>
</dbReference>
<dbReference type="CDD" id="cd03257">
    <property type="entry name" value="ABC_NikE_OppD_transporters"/>
    <property type="match status" value="1"/>
</dbReference>
<gene>
    <name evidence="11" type="ORF">SAMN02745912_02309</name>
</gene>
<feature type="domain" description="ABC transporter" evidence="10">
    <location>
        <begin position="8"/>
        <end position="259"/>
    </location>
</feature>
<dbReference type="SUPFAM" id="SSF52540">
    <property type="entry name" value="P-loop containing nucleoside triphosphate hydrolases"/>
    <property type="match status" value="1"/>
</dbReference>
<dbReference type="FunFam" id="3.40.50.300:FF:000016">
    <property type="entry name" value="Oligopeptide ABC transporter ATP-binding component"/>
    <property type="match status" value="1"/>
</dbReference>
<accession>A0A1M6PVC6</accession>
<evidence type="ECO:0000256" key="5">
    <source>
        <dbReference type="ARBA" id="ARBA00022519"/>
    </source>
</evidence>
<dbReference type="AlphaFoldDB" id="A0A1M6PVC6"/>
<evidence type="ECO:0000256" key="4">
    <source>
        <dbReference type="ARBA" id="ARBA00022475"/>
    </source>
</evidence>
<keyword evidence="7 11" id="KW-0067">ATP-binding</keyword>
<dbReference type="PANTHER" id="PTHR43297">
    <property type="entry name" value="OLIGOPEPTIDE TRANSPORT ATP-BINDING PROTEIN APPD"/>
    <property type="match status" value="1"/>
</dbReference>
<keyword evidence="9" id="KW-0472">Membrane</keyword>
<dbReference type="InterPro" id="IPR027417">
    <property type="entry name" value="P-loop_NTPase"/>
</dbReference>
<comment type="subcellular location">
    <subcellularLocation>
        <location evidence="1">Cell membrane</location>
        <topology evidence="1">Peripheral membrane protein</topology>
    </subcellularLocation>
</comment>
<dbReference type="RefSeq" id="WP_073150039.1">
    <property type="nucleotide sequence ID" value="NZ_FRAG01000027.1"/>
</dbReference>
<keyword evidence="5" id="KW-0997">Cell inner membrane</keyword>
<dbReference type="GO" id="GO:0005524">
    <property type="term" value="F:ATP binding"/>
    <property type="evidence" value="ECO:0007669"/>
    <property type="project" value="UniProtKB-KW"/>
</dbReference>
<dbReference type="InterPro" id="IPR003439">
    <property type="entry name" value="ABC_transporter-like_ATP-bd"/>
</dbReference>
<reference evidence="11 12" key="1">
    <citation type="submission" date="2016-11" db="EMBL/GenBank/DDBJ databases">
        <authorList>
            <person name="Jaros S."/>
            <person name="Januszkiewicz K."/>
            <person name="Wedrychowicz H."/>
        </authorList>
    </citation>
    <scope>NUCLEOTIDE SEQUENCE [LARGE SCALE GENOMIC DNA]</scope>
    <source>
        <strain evidence="11 12">DSM 15212</strain>
    </source>
</reference>
<dbReference type="NCBIfam" id="TIGR01727">
    <property type="entry name" value="oligo_HPY"/>
    <property type="match status" value="1"/>
</dbReference>
<evidence type="ECO:0000313" key="12">
    <source>
        <dbReference type="Proteomes" id="UP000184465"/>
    </source>
</evidence>
<evidence type="ECO:0000256" key="3">
    <source>
        <dbReference type="ARBA" id="ARBA00022448"/>
    </source>
</evidence>
<comment type="similarity">
    <text evidence="2">Belongs to the ABC transporter superfamily.</text>
</comment>
<dbReference type="InterPro" id="IPR050388">
    <property type="entry name" value="ABC_Ni/Peptide_Import"/>
</dbReference>
<dbReference type="Pfam" id="PF00005">
    <property type="entry name" value="ABC_tran"/>
    <property type="match status" value="1"/>
</dbReference>
<dbReference type="STRING" id="1121301.SAMN02745912_02309"/>
<keyword evidence="8" id="KW-1278">Translocase</keyword>
<keyword evidence="4" id="KW-1003">Cell membrane</keyword>
<dbReference type="GO" id="GO:0016887">
    <property type="term" value="F:ATP hydrolysis activity"/>
    <property type="evidence" value="ECO:0007669"/>
    <property type="project" value="InterPro"/>
</dbReference>
<protein>
    <submittedName>
        <fullName evidence="11">Oligopeptide transport system ATP-binding protein</fullName>
    </submittedName>
</protein>
<dbReference type="Gene3D" id="3.40.50.300">
    <property type="entry name" value="P-loop containing nucleotide triphosphate hydrolases"/>
    <property type="match status" value="1"/>
</dbReference>
<dbReference type="SMART" id="SM00382">
    <property type="entry name" value="AAA"/>
    <property type="match status" value="1"/>
</dbReference>
<evidence type="ECO:0000256" key="2">
    <source>
        <dbReference type="ARBA" id="ARBA00005417"/>
    </source>
</evidence>
<dbReference type="GO" id="GO:0015833">
    <property type="term" value="P:peptide transport"/>
    <property type="evidence" value="ECO:0007669"/>
    <property type="project" value="InterPro"/>
</dbReference>
<dbReference type="InterPro" id="IPR017871">
    <property type="entry name" value="ABC_transporter-like_CS"/>
</dbReference>